<dbReference type="InterPro" id="IPR000866">
    <property type="entry name" value="AhpC/TSA"/>
</dbReference>
<dbReference type="PANTHER" id="PTHR42852">
    <property type="entry name" value="THIOL:DISULFIDE INTERCHANGE PROTEIN DSBE"/>
    <property type="match status" value="1"/>
</dbReference>
<dbReference type="EMBL" id="NKXO01000028">
    <property type="protein sequence ID" value="PKQ68034.1"/>
    <property type="molecule type" value="Genomic_DNA"/>
</dbReference>
<dbReference type="Pfam" id="PF00578">
    <property type="entry name" value="AhpC-TSA"/>
    <property type="match status" value="1"/>
</dbReference>
<gene>
    <name evidence="2" type="ORF">Rain11_1845</name>
</gene>
<dbReference type="PROSITE" id="PS51352">
    <property type="entry name" value="THIOREDOXIN_2"/>
    <property type="match status" value="1"/>
</dbReference>
<accession>A0A2N3ICE6</accession>
<dbReference type="GO" id="GO:0016491">
    <property type="term" value="F:oxidoreductase activity"/>
    <property type="evidence" value="ECO:0007669"/>
    <property type="project" value="InterPro"/>
</dbReference>
<dbReference type="SUPFAM" id="SSF52833">
    <property type="entry name" value="Thioredoxin-like"/>
    <property type="match status" value="1"/>
</dbReference>
<dbReference type="Gene3D" id="3.40.30.10">
    <property type="entry name" value="Glutaredoxin"/>
    <property type="match status" value="1"/>
</dbReference>
<dbReference type="InterPro" id="IPR050553">
    <property type="entry name" value="Thioredoxin_ResA/DsbE_sf"/>
</dbReference>
<dbReference type="GO" id="GO:0016209">
    <property type="term" value="F:antioxidant activity"/>
    <property type="evidence" value="ECO:0007669"/>
    <property type="project" value="InterPro"/>
</dbReference>
<evidence type="ECO:0000259" key="1">
    <source>
        <dbReference type="PROSITE" id="PS51352"/>
    </source>
</evidence>
<dbReference type="InterPro" id="IPR013766">
    <property type="entry name" value="Thioredoxin_domain"/>
</dbReference>
<dbReference type="PANTHER" id="PTHR42852:SF13">
    <property type="entry name" value="PROTEIN DIPZ"/>
    <property type="match status" value="1"/>
</dbReference>
<dbReference type="InterPro" id="IPR036249">
    <property type="entry name" value="Thioredoxin-like_sf"/>
</dbReference>
<dbReference type="AlphaFoldDB" id="A0A2N3ICE6"/>
<protein>
    <submittedName>
        <fullName evidence="2">Peroxiredoxin</fullName>
    </submittedName>
</protein>
<feature type="domain" description="Thioredoxin" evidence="1">
    <location>
        <begin position="17"/>
        <end position="160"/>
    </location>
</feature>
<sequence>MKKAVLFLFFFWAIITNGIAQKITDFEATTITGEQIKLSELKGKIVVLNFWFKACKPCIIEIPYLQKLTEKYKDKNVVFLALCTDDEETLKSFLANEKFDYKHIANARSIAQKWGVQGYPTNIVIDEKGNIVLNEKGLMIVNNAPETPQLIDKKIQELLQNK</sequence>
<keyword evidence="3" id="KW-1185">Reference proteome</keyword>
<proteinExistence type="predicted"/>
<dbReference type="CDD" id="cd02966">
    <property type="entry name" value="TlpA_like_family"/>
    <property type="match status" value="1"/>
</dbReference>
<evidence type="ECO:0000313" key="2">
    <source>
        <dbReference type="EMBL" id="PKQ68034.1"/>
    </source>
</evidence>
<dbReference type="RefSeq" id="WP_101359112.1">
    <property type="nucleotide sequence ID" value="NZ_NKXO01000028.1"/>
</dbReference>
<dbReference type="OrthoDB" id="9815205at2"/>
<reference evidence="2 3" key="1">
    <citation type="submission" date="2017-06" db="EMBL/GenBank/DDBJ databases">
        <title>Raineya orbicola gen. nov., sp. nov. a slightly thermophilic bacterium of the phylum Bacteroidetes and the description of Raineyaceae fam. nov.</title>
        <authorList>
            <person name="Albuquerque L."/>
            <person name="Polonia A.R.M."/>
            <person name="Barroso C."/>
            <person name="Froufe H.J.C."/>
            <person name="Lage O."/>
            <person name="Lobo-Da-Cunha A."/>
            <person name="Egas C."/>
            <person name="Da Costa M.S."/>
        </authorList>
    </citation>
    <scope>NUCLEOTIDE SEQUENCE [LARGE SCALE GENOMIC DNA]</scope>
    <source>
        <strain evidence="2 3">SPSPC-11</strain>
    </source>
</reference>
<comment type="caution">
    <text evidence="2">The sequence shown here is derived from an EMBL/GenBank/DDBJ whole genome shotgun (WGS) entry which is preliminary data.</text>
</comment>
<dbReference type="Proteomes" id="UP000233387">
    <property type="component" value="Unassembled WGS sequence"/>
</dbReference>
<organism evidence="2 3">
    <name type="scientific">Raineya orbicola</name>
    <dbReference type="NCBI Taxonomy" id="2016530"/>
    <lineage>
        <taxon>Bacteria</taxon>
        <taxon>Pseudomonadati</taxon>
        <taxon>Bacteroidota</taxon>
        <taxon>Cytophagia</taxon>
        <taxon>Cytophagales</taxon>
        <taxon>Raineyaceae</taxon>
        <taxon>Raineya</taxon>
    </lineage>
</organism>
<evidence type="ECO:0000313" key="3">
    <source>
        <dbReference type="Proteomes" id="UP000233387"/>
    </source>
</evidence>
<name>A0A2N3ICE6_9BACT</name>